<protein>
    <submittedName>
        <fullName evidence="1">Uncharacterized protein</fullName>
    </submittedName>
</protein>
<sequence>MKHNNICKKNKYTVPQLSYDCRRKINRAKQLTKWMHINGLHSSVNTEVGITYVLSYIADDIKDIDNELKALGLFDKSMGVAPGNVIKNKNK</sequence>
<gene>
    <name evidence="1" type="ORF">GNB58_004841</name>
</gene>
<name>A0A736RD58_SALHO</name>
<organism evidence="1">
    <name type="scientific">Salmonella enterica subsp. houtenae serovar 45:g,z51:-</name>
    <dbReference type="NCBI Taxonomy" id="1967611"/>
    <lineage>
        <taxon>Bacteria</taxon>
        <taxon>Pseudomonadati</taxon>
        <taxon>Pseudomonadota</taxon>
        <taxon>Gammaproteobacteria</taxon>
        <taxon>Enterobacterales</taxon>
        <taxon>Enterobacteriaceae</taxon>
        <taxon>Salmonella</taxon>
    </lineage>
</organism>
<accession>A0A736RD58</accession>
<reference evidence="1" key="2">
    <citation type="submission" date="2018-07" db="EMBL/GenBank/DDBJ databases">
        <authorList>
            <consortium name="NCBI Pathogen Detection Project"/>
        </authorList>
    </citation>
    <scope>NUCLEOTIDE SEQUENCE</scope>
    <source>
        <strain evidence="1">2584-68</strain>
    </source>
</reference>
<reference evidence="1" key="1">
    <citation type="journal article" date="2018" name="Genome Biol.">
        <title>SKESA: strategic k-mer extension for scrupulous assemblies.</title>
        <authorList>
            <person name="Souvorov A."/>
            <person name="Agarwala R."/>
            <person name="Lipman D.J."/>
        </authorList>
    </citation>
    <scope>NUCLEOTIDE SEQUENCE</scope>
    <source>
        <strain evidence="1">2584-68</strain>
    </source>
</reference>
<dbReference type="InterPro" id="IPR057872">
    <property type="entry name" value="Derepression"/>
</dbReference>
<dbReference type="EMBL" id="DAATAH010000115">
    <property type="protein sequence ID" value="HAE7767723.1"/>
    <property type="molecule type" value="Genomic_DNA"/>
</dbReference>
<dbReference type="Pfam" id="PF25738">
    <property type="entry name" value="Derepression"/>
    <property type="match status" value="1"/>
</dbReference>
<dbReference type="AlphaFoldDB" id="A0A736RD58"/>
<evidence type="ECO:0000313" key="1">
    <source>
        <dbReference type="EMBL" id="HAE7767723.1"/>
    </source>
</evidence>
<comment type="caution">
    <text evidence="1">The sequence shown here is derived from an EMBL/GenBank/DDBJ whole genome shotgun (WGS) entry which is preliminary data.</text>
</comment>
<proteinExistence type="predicted"/>